<evidence type="ECO:0000313" key="4">
    <source>
        <dbReference type="Proteomes" id="UP000248148"/>
    </source>
</evidence>
<dbReference type="InterPro" id="IPR036724">
    <property type="entry name" value="Cobalamin-bd_sf"/>
</dbReference>
<dbReference type="GO" id="GO:0031419">
    <property type="term" value="F:cobalamin binding"/>
    <property type="evidence" value="ECO:0007669"/>
    <property type="project" value="InterPro"/>
</dbReference>
<dbReference type="Pfam" id="PF02310">
    <property type="entry name" value="B12-binding"/>
    <property type="match status" value="1"/>
</dbReference>
<reference evidence="3 4" key="1">
    <citation type="submission" date="2018-06" db="EMBL/GenBank/DDBJ databases">
        <title>Genomic Encyclopedia of Archaeal and Bacterial Type Strains, Phase II (KMG-II): from individual species to whole genera.</title>
        <authorList>
            <person name="Goeker M."/>
        </authorList>
    </citation>
    <scope>NUCLEOTIDE SEQUENCE [LARGE SCALE GENOMIC DNA]</scope>
    <source>
        <strain evidence="3 4">JCM 11668</strain>
    </source>
</reference>
<dbReference type="EMBL" id="QJTI01000010">
    <property type="protein sequence ID" value="PYF02793.1"/>
    <property type="molecule type" value="Genomic_DNA"/>
</dbReference>
<comment type="caution">
    <text evidence="3">The sequence shown here is derived from an EMBL/GenBank/DDBJ whole genome shotgun (WGS) entry which is preliminary data.</text>
</comment>
<proteinExistence type="predicted"/>
<dbReference type="SUPFAM" id="SSF52242">
    <property type="entry name" value="Cobalamin (vitamin B12)-binding domain"/>
    <property type="match status" value="1"/>
</dbReference>
<accession>A0A318TDX9</accession>
<protein>
    <submittedName>
        <fullName evidence="3">B12 binding protein</fullName>
    </submittedName>
</protein>
<keyword evidence="4" id="KW-1185">Reference proteome</keyword>
<dbReference type="AlphaFoldDB" id="A0A318TDX9"/>
<dbReference type="Proteomes" id="UP000248148">
    <property type="component" value="Unassembled WGS sequence"/>
</dbReference>
<dbReference type="OrthoDB" id="5498228at2"/>
<dbReference type="Gene3D" id="3.40.50.280">
    <property type="entry name" value="Cobalamin-binding domain"/>
    <property type="match status" value="1"/>
</dbReference>
<feature type="domain" description="B12-binding" evidence="2">
    <location>
        <begin position="165"/>
        <end position="300"/>
    </location>
</feature>
<evidence type="ECO:0000256" key="1">
    <source>
        <dbReference type="SAM" id="MobiDB-lite"/>
    </source>
</evidence>
<dbReference type="PROSITE" id="PS51332">
    <property type="entry name" value="B12_BINDING"/>
    <property type="match status" value="1"/>
</dbReference>
<evidence type="ECO:0000259" key="2">
    <source>
        <dbReference type="PROSITE" id="PS51332"/>
    </source>
</evidence>
<gene>
    <name evidence="3" type="ORF">BJ122_110130</name>
</gene>
<sequence>MGDEFDHQLSVTGRVRARGQSVAPGQSRDDPFAPWRLRDTMTASAMVRTLKSKILPRIASAFRSGLGSAVPRCEPSAEHVAHLVNLVLGTDDDAPAAFVAGLRAQGASEDAILLQLLASAARRLGRMWEADTIDFASVTIGVSRLQRLLHHCAGHNLDDGSAGGAASALLATSPGDQHSFGLFIAAEYFRRAGWHLHIAPMATRADLSGLVAEQWFDVAGFSVSSDRALDDLAGDIAALRQHSCNRQLGVMLGGQMVRERPGIAATVGADMVSLDVTIAARHATALLEVIKDRSKLNNNKR</sequence>
<dbReference type="InterPro" id="IPR006158">
    <property type="entry name" value="Cobalamin-bd"/>
</dbReference>
<dbReference type="GO" id="GO:0046872">
    <property type="term" value="F:metal ion binding"/>
    <property type="evidence" value="ECO:0007669"/>
    <property type="project" value="InterPro"/>
</dbReference>
<feature type="region of interest" description="Disordered" evidence="1">
    <location>
        <begin position="1"/>
        <end position="32"/>
    </location>
</feature>
<evidence type="ECO:0000313" key="3">
    <source>
        <dbReference type="EMBL" id="PYF02793.1"/>
    </source>
</evidence>
<name>A0A318TDX9_9BRAD</name>
<organism evidence="3 4">
    <name type="scientific">Rhodopseudomonas faecalis</name>
    <dbReference type="NCBI Taxonomy" id="99655"/>
    <lineage>
        <taxon>Bacteria</taxon>
        <taxon>Pseudomonadati</taxon>
        <taxon>Pseudomonadota</taxon>
        <taxon>Alphaproteobacteria</taxon>
        <taxon>Hyphomicrobiales</taxon>
        <taxon>Nitrobacteraceae</taxon>
        <taxon>Rhodopseudomonas</taxon>
    </lineage>
</organism>